<feature type="transmembrane region" description="Helical" evidence="1">
    <location>
        <begin position="77"/>
        <end position="95"/>
    </location>
</feature>
<organism evidence="3 4">
    <name type="scientific">Streptococcus caledonicus</name>
    <dbReference type="NCBI Taxonomy" id="2614158"/>
    <lineage>
        <taxon>Bacteria</taxon>
        <taxon>Bacillati</taxon>
        <taxon>Bacillota</taxon>
        <taxon>Bacilli</taxon>
        <taxon>Lactobacillales</taxon>
        <taxon>Streptococcaceae</taxon>
        <taxon>Streptococcus</taxon>
    </lineage>
</organism>
<gene>
    <name evidence="3" type="ORF">ACFPQ3_08645</name>
</gene>
<reference evidence="4" key="1">
    <citation type="journal article" date="2019" name="Int. J. Syst. Evol. Microbiol.">
        <title>The Global Catalogue of Microorganisms (GCM) 10K type strain sequencing project: providing services to taxonomists for standard genome sequencing and annotation.</title>
        <authorList>
            <consortium name="The Broad Institute Genomics Platform"/>
            <consortium name="The Broad Institute Genome Sequencing Center for Infectious Disease"/>
            <person name="Wu L."/>
            <person name="Ma J."/>
        </authorList>
    </citation>
    <scope>NUCLEOTIDE SEQUENCE [LARGE SCALE GENOMIC DNA]</scope>
    <source>
        <strain evidence="4">DT43</strain>
    </source>
</reference>
<keyword evidence="1" id="KW-1133">Transmembrane helix</keyword>
<feature type="transmembrane region" description="Helical" evidence="1">
    <location>
        <begin position="166"/>
        <end position="183"/>
    </location>
</feature>
<dbReference type="RefSeq" id="WP_156806005.1">
    <property type="nucleotide sequence ID" value="NZ_JBHSOJ010000023.1"/>
</dbReference>
<comment type="caution">
    <text evidence="3">The sequence shown here is derived from an EMBL/GenBank/DDBJ whole genome shotgun (WGS) entry which is preliminary data.</text>
</comment>
<evidence type="ECO:0000313" key="3">
    <source>
        <dbReference type="EMBL" id="MFC5631627.1"/>
    </source>
</evidence>
<dbReference type="EMBL" id="JBHSOJ010000023">
    <property type="protein sequence ID" value="MFC5631627.1"/>
    <property type="molecule type" value="Genomic_DNA"/>
</dbReference>
<evidence type="ECO:0000256" key="1">
    <source>
        <dbReference type="SAM" id="Phobius"/>
    </source>
</evidence>
<feature type="transmembrane region" description="Helical" evidence="1">
    <location>
        <begin position="47"/>
        <end position="65"/>
    </location>
</feature>
<dbReference type="Proteomes" id="UP001596110">
    <property type="component" value="Unassembled WGS sequence"/>
</dbReference>
<feature type="domain" description="VanZ-like" evidence="2">
    <location>
        <begin position="80"/>
        <end position="182"/>
    </location>
</feature>
<keyword evidence="1" id="KW-0472">Membrane</keyword>
<accession>A0ABW0UE50</accession>
<name>A0ABW0UE50_9STRE</name>
<sequence length="196" mass="22780">MKKLGVFLLDTLLFLSLWFIGYKVFTRYFYWYAVRLFAQGRLPIPDFLTTPFVVTLITTCLFFLIRPIYAKELKKTSLIIIYTIYTFALIFGLFGKNIGLSGFNLSISVSLQDLYYDRITVFLNLIMFIPLGLLFKPNLKHSFFFLIFILGVEWTQYHFSLGYFDIGDIIANSLSFLVGNWLGSSLPGRYIKSQVQ</sequence>
<evidence type="ECO:0000259" key="2">
    <source>
        <dbReference type="Pfam" id="PF04892"/>
    </source>
</evidence>
<keyword evidence="1" id="KW-0812">Transmembrane</keyword>
<dbReference type="Pfam" id="PF04892">
    <property type="entry name" value="VanZ"/>
    <property type="match status" value="1"/>
</dbReference>
<keyword evidence="4" id="KW-1185">Reference proteome</keyword>
<dbReference type="InterPro" id="IPR006976">
    <property type="entry name" value="VanZ-like"/>
</dbReference>
<evidence type="ECO:0000313" key="4">
    <source>
        <dbReference type="Proteomes" id="UP001596110"/>
    </source>
</evidence>
<protein>
    <submittedName>
        <fullName evidence="3">VanZ family protein</fullName>
    </submittedName>
</protein>
<feature type="transmembrane region" description="Helical" evidence="1">
    <location>
        <begin position="115"/>
        <end position="135"/>
    </location>
</feature>
<proteinExistence type="predicted"/>
<feature type="transmembrane region" description="Helical" evidence="1">
    <location>
        <begin position="142"/>
        <end position="160"/>
    </location>
</feature>